<dbReference type="EMBL" id="CAMXCT030001713">
    <property type="protein sequence ID" value="CAL4779741.1"/>
    <property type="molecule type" value="Genomic_DNA"/>
</dbReference>
<reference evidence="2" key="1">
    <citation type="submission" date="2022-10" db="EMBL/GenBank/DDBJ databases">
        <authorList>
            <person name="Chen Y."/>
            <person name="Dougan E. K."/>
            <person name="Chan C."/>
            <person name="Rhodes N."/>
            <person name="Thang M."/>
        </authorList>
    </citation>
    <scope>NUCLEOTIDE SEQUENCE</scope>
</reference>
<gene>
    <name evidence="2" type="ORF">C1SCF055_LOCUS19263</name>
</gene>
<dbReference type="EMBL" id="CAMXCT020001713">
    <property type="protein sequence ID" value="CAL1145804.1"/>
    <property type="molecule type" value="Genomic_DNA"/>
</dbReference>
<feature type="compositionally biased region" description="Low complexity" evidence="1">
    <location>
        <begin position="516"/>
        <end position="531"/>
    </location>
</feature>
<name>A0A9P1CI50_9DINO</name>
<proteinExistence type="predicted"/>
<organism evidence="2">
    <name type="scientific">Cladocopium goreaui</name>
    <dbReference type="NCBI Taxonomy" id="2562237"/>
    <lineage>
        <taxon>Eukaryota</taxon>
        <taxon>Sar</taxon>
        <taxon>Alveolata</taxon>
        <taxon>Dinophyceae</taxon>
        <taxon>Suessiales</taxon>
        <taxon>Symbiodiniaceae</taxon>
        <taxon>Cladocopium</taxon>
    </lineage>
</organism>
<evidence type="ECO:0000313" key="2">
    <source>
        <dbReference type="EMBL" id="CAI3992429.1"/>
    </source>
</evidence>
<protein>
    <submittedName>
        <fullName evidence="2">Uncharacterized protein</fullName>
    </submittedName>
</protein>
<keyword evidence="4" id="KW-1185">Reference proteome</keyword>
<dbReference type="Proteomes" id="UP001152797">
    <property type="component" value="Unassembled WGS sequence"/>
</dbReference>
<comment type="caution">
    <text evidence="2">The sequence shown here is derived from an EMBL/GenBank/DDBJ whole genome shotgun (WGS) entry which is preliminary data.</text>
</comment>
<accession>A0A9P1CI50</accession>
<feature type="region of interest" description="Disordered" evidence="1">
    <location>
        <begin position="144"/>
        <end position="203"/>
    </location>
</feature>
<evidence type="ECO:0000256" key="1">
    <source>
        <dbReference type="SAM" id="MobiDB-lite"/>
    </source>
</evidence>
<feature type="compositionally biased region" description="Basic residues" evidence="1">
    <location>
        <begin position="532"/>
        <end position="542"/>
    </location>
</feature>
<feature type="region of interest" description="Disordered" evidence="1">
    <location>
        <begin position="516"/>
        <end position="559"/>
    </location>
</feature>
<feature type="compositionally biased region" description="Polar residues" evidence="1">
    <location>
        <begin position="188"/>
        <end position="201"/>
    </location>
</feature>
<reference evidence="3" key="2">
    <citation type="submission" date="2024-04" db="EMBL/GenBank/DDBJ databases">
        <authorList>
            <person name="Chen Y."/>
            <person name="Shah S."/>
            <person name="Dougan E. K."/>
            <person name="Thang M."/>
            <person name="Chan C."/>
        </authorList>
    </citation>
    <scope>NUCLEOTIDE SEQUENCE [LARGE SCALE GENOMIC DNA]</scope>
</reference>
<sequence length="727" mass="82158">MRHPREYPTGFGKRLLQAYTRSCDQPPRKDLRRKFALDIRKTDRELFQEYPCNPDQWFDAELPKTFWYLAGSRSLRIPDSWAEAIGDFKKELHQACVQEERIRRMQTELQCHYRRPEELRDDTMGDPGATHFAEADGEFMAGRKAHSLGHGHPTSPETPPVRVPTGKSASMATMADSPHSVHEDPYNQDAQSKFATPSPVSESFVPAKKGRISVEGTDRNPIFVTRYDETPESAQHDVAHGKMVAKKKANSCAKSTTDEASMVDSGNKYDKYYHQMRRYVTPRKDGTMLASPDAIKMWRTESGRAKLREMLIQHGNFGAVECEIVRYQKTLMDNSKQGGWVTKHYLTKEKHWTTSMVSAAVEWAKSKNLWRVNPIHKEEEIKVVVDDFFRFSEQEGFDTTQRGTMEMEDHDGALLDAGDMIPERMSKLLPEVKDEKGEDEAQPGTGASFRILKTLDNLLALMNKGYEDLSLLQGDALTGTIDVPTIKAKMNEITRADVAMNNVLVRGRNIKAVVPAKASPKASPKRASVPKAKAKAKVRSAKRALPPLPLQPKDEGTSEGASELAVGLVAPRAQWLRSSLGACWATTVRTMEKKTSQTFPPPQNSRLKQFPGLQGQGHDCIVVNKWLSHLCDEIDRENLDEEDHQLFDALKFAADCGNHWFRELYRFGVWIPGAEGEQLSHAAYGLTEGYQALARLCAMRRLHLFRVKPKLHMHDHVSRLGSNTFQF</sequence>
<evidence type="ECO:0000313" key="3">
    <source>
        <dbReference type="EMBL" id="CAL1145804.1"/>
    </source>
</evidence>
<dbReference type="EMBL" id="CAMXCT010001713">
    <property type="protein sequence ID" value="CAI3992429.1"/>
    <property type="molecule type" value="Genomic_DNA"/>
</dbReference>
<dbReference type="AlphaFoldDB" id="A0A9P1CI50"/>
<evidence type="ECO:0000313" key="4">
    <source>
        <dbReference type="Proteomes" id="UP001152797"/>
    </source>
</evidence>